<keyword evidence="3" id="KW-1185">Reference proteome</keyword>
<dbReference type="EMBL" id="ML119808">
    <property type="protein sequence ID" value="RPA73886.1"/>
    <property type="molecule type" value="Genomic_DNA"/>
</dbReference>
<proteinExistence type="predicted"/>
<feature type="region of interest" description="Disordered" evidence="1">
    <location>
        <begin position="18"/>
        <end position="61"/>
    </location>
</feature>
<feature type="region of interest" description="Disordered" evidence="1">
    <location>
        <begin position="97"/>
        <end position="120"/>
    </location>
</feature>
<name>A0A3N4HLV6_ASCIM</name>
<evidence type="ECO:0000313" key="3">
    <source>
        <dbReference type="Proteomes" id="UP000275078"/>
    </source>
</evidence>
<sequence>MAVCNDCRQTCERCDKQLQPHERSPDNGHSQVYFLQPYPNPSSANSACHEPNEPANNHHGQKYMLVPAPPTQVQHDSDKALRPKISQSLWPLPKIRMTKAPKIPRNDTASSKSSKSSTMSFIRAELERTADRIPRGFGLRSQKSTATLKVPSQDEAPRGLGIRLQKSTSSLRPDPQMVPRSPGNLLRAQKSNPDFRAPYEARRSILLRSKNSHPRLNAPLPQSPQPSLPASPRPTHRQLNNSPSLQSLNASATPTTTETNSYYFRLVAHPNPICIDGRSHTYVGEDPACAVCGWNWEVRQAPEVKRDEKRSVDAWVANGPSKCKFNPTPPHFNHDYAPNSSVCLRCGEDWESVSVSSRERKSWES</sequence>
<protein>
    <submittedName>
        <fullName evidence="2">Uncharacterized protein</fullName>
    </submittedName>
</protein>
<dbReference type="AlphaFoldDB" id="A0A3N4HLV6"/>
<reference evidence="2 3" key="1">
    <citation type="journal article" date="2018" name="Nat. Ecol. Evol.">
        <title>Pezizomycetes genomes reveal the molecular basis of ectomycorrhizal truffle lifestyle.</title>
        <authorList>
            <person name="Murat C."/>
            <person name="Payen T."/>
            <person name="Noel B."/>
            <person name="Kuo A."/>
            <person name="Morin E."/>
            <person name="Chen J."/>
            <person name="Kohler A."/>
            <person name="Krizsan K."/>
            <person name="Balestrini R."/>
            <person name="Da Silva C."/>
            <person name="Montanini B."/>
            <person name="Hainaut M."/>
            <person name="Levati E."/>
            <person name="Barry K.W."/>
            <person name="Belfiori B."/>
            <person name="Cichocki N."/>
            <person name="Clum A."/>
            <person name="Dockter R.B."/>
            <person name="Fauchery L."/>
            <person name="Guy J."/>
            <person name="Iotti M."/>
            <person name="Le Tacon F."/>
            <person name="Lindquist E.A."/>
            <person name="Lipzen A."/>
            <person name="Malagnac F."/>
            <person name="Mello A."/>
            <person name="Molinier V."/>
            <person name="Miyauchi S."/>
            <person name="Poulain J."/>
            <person name="Riccioni C."/>
            <person name="Rubini A."/>
            <person name="Sitrit Y."/>
            <person name="Splivallo R."/>
            <person name="Traeger S."/>
            <person name="Wang M."/>
            <person name="Zifcakova L."/>
            <person name="Wipf D."/>
            <person name="Zambonelli A."/>
            <person name="Paolocci F."/>
            <person name="Nowrousian M."/>
            <person name="Ottonello S."/>
            <person name="Baldrian P."/>
            <person name="Spatafora J.W."/>
            <person name="Henrissat B."/>
            <person name="Nagy L.G."/>
            <person name="Aury J.M."/>
            <person name="Wincker P."/>
            <person name="Grigoriev I.V."/>
            <person name="Bonfante P."/>
            <person name="Martin F.M."/>
        </authorList>
    </citation>
    <scope>NUCLEOTIDE SEQUENCE [LARGE SCALE GENOMIC DNA]</scope>
    <source>
        <strain evidence="2 3">RN42</strain>
    </source>
</reference>
<feature type="compositionally biased region" description="Pro residues" evidence="1">
    <location>
        <begin position="221"/>
        <end position="232"/>
    </location>
</feature>
<feature type="region of interest" description="Disordered" evidence="1">
    <location>
        <begin position="209"/>
        <end position="255"/>
    </location>
</feature>
<gene>
    <name evidence="2" type="ORF">BJ508DRAFT_333655</name>
</gene>
<dbReference type="Proteomes" id="UP000275078">
    <property type="component" value="Unassembled WGS sequence"/>
</dbReference>
<feature type="compositionally biased region" description="Polar residues" evidence="1">
    <location>
        <begin position="237"/>
        <end position="255"/>
    </location>
</feature>
<organism evidence="2 3">
    <name type="scientific">Ascobolus immersus RN42</name>
    <dbReference type="NCBI Taxonomy" id="1160509"/>
    <lineage>
        <taxon>Eukaryota</taxon>
        <taxon>Fungi</taxon>
        <taxon>Dikarya</taxon>
        <taxon>Ascomycota</taxon>
        <taxon>Pezizomycotina</taxon>
        <taxon>Pezizomycetes</taxon>
        <taxon>Pezizales</taxon>
        <taxon>Ascobolaceae</taxon>
        <taxon>Ascobolus</taxon>
    </lineage>
</organism>
<evidence type="ECO:0000256" key="1">
    <source>
        <dbReference type="SAM" id="MobiDB-lite"/>
    </source>
</evidence>
<feature type="region of interest" description="Disordered" evidence="1">
    <location>
        <begin position="133"/>
        <end position="196"/>
    </location>
</feature>
<accession>A0A3N4HLV6</accession>
<evidence type="ECO:0000313" key="2">
    <source>
        <dbReference type="EMBL" id="RPA73886.1"/>
    </source>
</evidence>